<evidence type="ECO:0000256" key="16">
    <source>
        <dbReference type="RuleBase" id="RU003525"/>
    </source>
</evidence>
<evidence type="ECO:0000256" key="2">
    <source>
        <dbReference type="ARBA" id="ARBA00004370"/>
    </source>
</evidence>
<dbReference type="PROSITE" id="PS51669">
    <property type="entry name" value="4FE4S_MOW_BIS_MGD"/>
    <property type="match status" value="1"/>
</dbReference>
<protein>
    <recommendedName>
        <fullName evidence="16">NADH-quinone oxidoreductase</fullName>
        <ecNumber evidence="16">7.1.1.-</ecNumber>
    </recommendedName>
</protein>
<evidence type="ECO:0000256" key="5">
    <source>
        <dbReference type="ARBA" id="ARBA00022714"/>
    </source>
</evidence>
<keyword evidence="6 16" id="KW-0874">Quinone</keyword>
<dbReference type="SMART" id="SM00926">
    <property type="entry name" value="Molybdop_Fe4S4"/>
    <property type="match status" value="1"/>
</dbReference>
<gene>
    <name evidence="20" type="ORF">BTO08_02540</name>
</gene>
<dbReference type="PROSITE" id="PS00642">
    <property type="entry name" value="COMPLEX1_75K_2"/>
    <property type="match status" value="1"/>
</dbReference>
<evidence type="ECO:0000256" key="13">
    <source>
        <dbReference type="ARBA" id="ARBA00023136"/>
    </source>
</evidence>
<evidence type="ECO:0000256" key="4">
    <source>
        <dbReference type="ARBA" id="ARBA00022485"/>
    </source>
</evidence>
<keyword evidence="4 16" id="KW-0004">4Fe-4S</keyword>
<keyword evidence="9 16" id="KW-0408">Iron</keyword>
<keyword evidence="10 16" id="KW-0411">Iron-sulfur</keyword>
<dbReference type="FunFam" id="3.10.20.740:FF:000004">
    <property type="entry name" value="NADH-quinone oxidoreductase"/>
    <property type="match status" value="1"/>
</dbReference>
<dbReference type="RefSeq" id="WP_105059763.1">
    <property type="nucleotide sequence ID" value="NZ_MSCJ01000001.1"/>
</dbReference>
<feature type="domain" description="4Fe-4S His(Cys)3-ligated-type" evidence="19">
    <location>
        <begin position="83"/>
        <end position="122"/>
    </location>
</feature>
<keyword evidence="13" id="KW-0472">Membrane</keyword>
<dbReference type="InterPro" id="IPR036010">
    <property type="entry name" value="2Fe-2S_ferredoxin-like_sf"/>
</dbReference>
<keyword evidence="8 16" id="KW-1278">Translocase</keyword>
<dbReference type="SUPFAM" id="SSF54292">
    <property type="entry name" value="2Fe-2S ferredoxin-like"/>
    <property type="match status" value="1"/>
</dbReference>
<sequence>MGTIYIDDKAVEFEPGQNVLDAARKAGIDTPYFCYHPALGAAGSCRICAMETVPQKEGEKPRTVMTCSIPAQDGQQFRFKSPKAKQIQKAVVEFYMTNHPNDCPVCDEGGDCHLQDTTISVGHAYRRYDGQKRTMPDQFLGPLVYQTMNRCVTCYRCVRFYQDYALGDDFGAMGSSNHVLFRRTEDGAFDSPFSGNLVSVCPTGVFTDKVYRRKYSRTWMLEKAPSICSGCSVGCNIEVGGREGTLRRVQPNNEESKVNPYFICDRGRYGSHGTESHSRPKYVSEQGKVVKTSPLDALKIALVRAEGHVGILGSVEEDLTTNLALKAIAKEMNAPFSPFISPQQEALTKTAVAANHNAPSISDIEQSDAVFVVGELTEHAPMLDLAVRQVIKAKKDVYVLHATPSHLVTALNKLQRGHVKALAPSQWQDCLTQINTAVHDGAVEDLWIKDVANALKQAEKPVIIGVAELLNTADISLLNTITESLAPAAKMAIALPSAGSVNAALTAQENSCAELMTQIESDKIKTLVVVGSDPLNTNNPHWHALHDKLDQLIVIDKVLTKTAHLSDTLLPLAAWPERDGMTINYEGRLQRFSKAFARKTATIDAHSMIETLMKSPETIEQWLTELAPTLPQAGDDGIIIEKDKLKCTELPLEQKTNPPAIQSTQPQVALSKWFGEGYVADHAPEIRSLKPGSSASINPKLAASLNLSNGDQLMIICGDQKLVRPAVISSQVADLTVALNQADMRLLQADIASPLCLERTSELFIDADKKEEIKNIIGSASVIMMGEA</sequence>
<evidence type="ECO:0000256" key="3">
    <source>
        <dbReference type="ARBA" id="ARBA00005404"/>
    </source>
</evidence>
<dbReference type="InterPro" id="IPR019574">
    <property type="entry name" value="NADH_UbQ_OxRdtase_Gsu_4Fe4S-bd"/>
</dbReference>
<feature type="domain" description="2Fe-2S ferredoxin-type" evidence="17">
    <location>
        <begin position="1"/>
        <end position="85"/>
    </location>
</feature>
<evidence type="ECO:0000259" key="17">
    <source>
        <dbReference type="PROSITE" id="PS51085"/>
    </source>
</evidence>
<dbReference type="InterPro" id="IPR010228">
    <property type="entry name" value="NADH_UbQ_OxRdtase_Gsu"/>
</dbReference>
<feature type="domain" description="4Fe-4S Mo/W bis-MGD-type" evidence="18">
    <location>
        <begin position="221"/>
        <end position="278"/>
    </location>
</feature>
<evidence type="ECO:0000256" key="11">
    <source>
        <dbReference type="ARBA" id="ARBA00023027"/>
    </source>
</evidence>
<dbReference type="Pfam" id="PF00384">
    <property type="entry name" value="Molybdopterin"/>
    <property type="match status" value="1"/>
</dbReference>
<comment type="subcellular location">
    <subcellularLocation>
        <location evidence="2">Membrane</location>
    </subcellularLocation>
</comment>
<dbReference type="GO" id="GO:0048038">
    <property type="term" value="F:quinone binding"/>
    <property type="evidence" value="ECO:0007669"/>
    <property type="project" value="UniProtKB-UniRule"/>
</dbReference>
<dbReference type="Gene3D" id="3.10.20.740">
    <property type="match status" value="1"/>
</dbReference>
<evidence type="ECO:0000256" key="10">
    <source>
        <dbReference type="ARBA" id="ARBA00023014"/>
    </source>
</evidence>
<comment type="catalytic activity">
    <reaction evidence="15 16">
        <text>a quinone + NADH + 5 H(+)(in) = a quinol + NAD(+) + 4 H(+)(out)</text>
        <dbReference type="Rhea" id="RHEA:57888"/>
        <dbReference type="ChEBI" id="CHEBI:15378"/>
        <dbReference type="ChEBI" id="CHEBI:24646"/>
        <dbReference type="ChEBI" id="CHEBI:57540"/>
        <dbReference type="ChEBI" id="CHEBI:57945"/>
        <dbReference type="ChEBI" id="CHEBI:132124"/>
    </reaction>
</comment>
<dbReference type="GO" id="GO:0008137">
    <property type="term" value="F:NADH dehydrogenase (ubiquinone) activity"/>
    <property type="evidence" value="ECO:0007669"/>
    <property type="project" value="UniProtKB-UniRule"/>
</dbReference>
<dbReference type="Gene3D" id="2.20.25.90">
    <property type="entry name" value="ADC-like domains"/>
    <property type="match status" value="1"/>
</dbReference>
<dbReference type="SUPFAM" id="SSF54862">
    <property type="entry name" value="4Fe-4S ferredoxins"/>
    <property type="match status" value="1"/>
</dbReference>
<proteinExistence type="inferred from homology"/>
<evidence type="ECO:0000256" key="8">
    <source>
        <dbReference type="ARBA" id="ARBA00022967"/>
    </source>
</evidence>
<keyword evidence="7 16" id="KW-0479">Metal-binding</keyword>
<dbReference type="Pfam" id="PF22117">
    <property type="entry name" value="Fer4_Nqo3"/>
    <property type="match status" value="1"/>
</dbReference>
<comment type="cofactor">
    <cofactor evidence="1 16">
        <name>[4Fe-4S] cluster</name>
        <dbReference type="ChEBI" id="CHEBI:49883"/>
    </cofactor>
</comment>
<dbReference type="GO" id="GO:0051537">
    <property type="term" value="F:2 iron, 2 sulfur cluster binding"/>
    <property type="evidence" value="ECO:0007669"/>
    <property type="project" value="UniProtKB-UniRule"/>
</dbReference>
<dbReference type="Pfam" id="PF10588">
    <property type="entry name" value="NADH-G_4Fe-4S_3"/>
    <property type="match status" value="1"/>
</dbReference>
<evidence type="ECO:0000259" key="19">
    <source>
        <dbReference type="PROSITE" id="PS51839"/>
    </source>
</evidence>
<dbReference type="GO" id="GO:0051539">
    <property type="term" value="F:4 iron, 4 sulfur cluster binding"/>
    <property type="evidence" value="ECO:0007669"/>
    <property type="project" value="UniProtKB-KW"/>
</dbReference>
<dbReference type="InterPro" id="IPR006656">
    <property type="entry name" value="Mopterin_OxRdtase"/>
</dbReference>
<dbReference type="SUPFAM" id="SSF53706">
    <property type="entry name" value="Formate dehydrogenase/DMSO reductase, domains 1-3"/>
    <property type="match status" value="1"/>
</dbReference>
<evidence type="ECO:0000256" key="9">
    <source>
        <dbReference type="ARBA" id="ARBA00023004"/>
    </source>
</evidence>
<evidence type="ECO:0000313" key="21">
    <source>
        <dbReference type="Proteomes" id="UP000238730"/>
    </source>
</evidence>
<dbReference type="PANTHER" id="PTHR43105">
    <property type="entry name" value="RESPIRATORY NITRATE REDUCTASE"/>
    <property type="match status" value="1"/>
</dbReference>
<evidence type="ECO:0000256" key="6">
    <source>
        <dbReference type="ARBA" id="ARBA00022719"/>
    </source>
</evidence>
<comment type="similarity">
    <text evidence="3 16">Belongs to the complex I 75 kDa subunit family.</text>
</comment>
<keyword evidence="5 16" id="KW-0001">2Fe-2S</keyword>
<evidence type="ECO:0000256" key="14">
    <source>
        <dbReference type="ARBA" id="ARBA00026021"/>
    </source>
</evidence>
<dbReference type="OrthoDB" id="9810782at2"/>
<name>A0A2S7VW84_PHOAN</name>
<dbReference type="InterPro" id="IPR050123">
    <property type="entry name" value="Prok_molybdopt-oxidoreductase"/>
</dbReference>
<dbReference type="AlphaFoldDB" id="A0A2S7VW84"/>
<organism evidence="20 21">
    <name type="scientific">Photobacterium angustum</name>
    <dbReference type="NCBI Taxonomy" id="661"/>
    <lineage>
        <taxon>Bacteria</taxon>
        <taxon>Pseudomonadati</taxon>
        <taxon>Pseudomonadota</taxon>
        <taxon>Gammaproteobacteria</taxon>
        <taxon>Vibrionales</taxon>
        <taxon>Vibrionaceae</taxon>
        <taxon>Photobacterium</taxon>
    </lineage>
</organism>
<dbReference type="PROSITE" id="PS51085">
    <property type="entry name" value="2FE2S_FER_2"/>
    <property type="match status" value="1"/>
</dbReference>
<dbReference type="Proteomes" id="UP000238730">
    <property type="component" value="Unassembled WGS sequence"/>
</dbReference>
<dbReference type="PROSITE" id="PS51839">
    <property type="entry name" value="4FE4S_HC3"/>
    <property type="match status" value="1"/>
</dbReference>
<evidence type="ECO:0000256" key="1">
    <source>
        <dbReference type="ARBA" id="ARBA00001966"/>
    </source>
</evidence>
<dbReference type="InterPro" id="IPR001041">
    <property type="entry name" value="2Fe-2S_ferredoxin-type"/>
</dbReference>
<dbReference type="GO" id="GO:0042773">
    <property type="term" value="P:ATP synthesis coupled electron transport"/>
    <property type="evidence" value="ECO:0007669"/>
    <property type="project" value="InterPro"/>
</dbReference>
<dbReference type="Gene3D" id="3.40.50.740">
    <property type="match status" value="1"/>
</dbReference>
<dbReference type="SUPFAM" id="SSF50692">
    <property type="entry name" value="ADC-like"/>
    <property type="match status" value="1"/>
</dbReference>
<dbReference type="CDD" id="cd00207">
    <property type="entry name" value="fer2"/>
    <property type="match status" value="1"/>
</dbReference>
<reference evidence="20 21" key="1">
    <citation type="submission" date="2016-12" db="EMBL/GenBank/DDBJ databases">
        <title>Diversity of luminous bacteria.</title>
        <authorList>
            <person name="Yoshizawa S."/>
            <person name="Kogure K."/>
        </authorList>
    </citation>
    <scope>NUCLEOTIDE SEQUENCE [LARGE SCALE GENOMIC DNA]</scope>
    <source>
        <strain evidence="20 21">LC1-200</strain>
    </source>
</reference>
<dbReference type="SMART" id="SM00929">
    <property type="entry name" value="NADH-G_4Fe-4S_3"/>
    <property type="match status" value="1"/>
</dbReference>
<dbReference type="Pfam" id="PF13510">
    <property type="entry name" value="Fer2_4"/>
    <property type="match status" value="1"/>
</dbReference>
<dbReference type="GO" id="GO:0016020">
    <property type="term" value="C:membrane"/>
    <property type="evidence" value="ECO:0007669"/>
    <property type="project" value="UniProtKB-SubCell"/>
</dbReference>
<evidence type="ECO:0000256" key="15">
    <source>
        <dbReference type="ARBA" id="ARBA00047712"/>
    </source>
</evidence>
<comment type="cofactor">
    <cofactor evidence="16">
        <name>[2Fe-2S] cluster</name>
        <dbReference type="ChEBI" id="CHEBI:190135"/>
    </cofactor>
    <text evidence="16">Binds 1 [2Fe-2S] cluster per subunit.</text>
</comment>
<keyword evidence="12" id="KW-0830">Ubiquinone</keyword>
<evidence type="ECO:0000256" key="12">
    <source>
        <dbReference type="ARBA" id="ARBA00023075"/>
    </source>
</evidence>
<dbReference type="InterPro" id="IPR000283">
    <property type="entry name" value="NADH_UbQ_OxRdtase_75kDa_su_CS"/>
</dbReference>
<accession>A0A2S7VW84</accession>
<dbReference type="NCBIfam" id="TIGR01973">
    <property type="entry name" value="NuoG"/>
    <property type="match status" value="1"/>
</dbReference>
<dbReference type="PROSITE" id="PS00643">
    <property type="entry name" value="COMPLEX1_75K_3"/>
    <property type="match status" value="1"/>
</dbReference>
<dbReference type="InterPro" id="IPR054351">
    <property type="entry name" value="NADH_UbQ_OxRdtase_ferredoxin"/>
</dbReference>
<dbReference type="EC" id="7.1.1.-" evidence="16"/>
<dbReference type="PANTHER" id="PTHR43105:SF10">
    <property type="entry name" value="NADH-QUINONE OXIDOREDUCTASE SUBUNIT G"/>
    <property type="match status" value="1"/>
</dbReference>
<comment type="subunit">
    <text evidence="14">Composed of 13 different subunits. Subunits NuoCD, E, F, and G constitute the peripheral sector of the complex.</text>
</comment>
<dbReference type="InterPro" id="IPR009010">
    <property type="entry name" value="Asp_de-COase-like_dom_sf"/>
</dbReference>
<evidence type="ECO:0000256" key="7">
    <source>
        <dbReference type="ARBA" id="ARBA00022723"/>
    </source>
</evidence>
<dbReference type="InterPro" id="IPR006963">
    <property type="entry name" value="Mopterin_OxRdtase_4Fe-4S_dom"/>
</dbReference>
<evidence type="ECO:0000259" key="18">
    <source>
        <dbReference type="PROSITE" id="PS51669"/>
    </source>
</evidence>
<dbReference type="EMBL" id="MSCJ01000001">
    <property type="protein sequence ID" value="PQJ66377.1"/>
    <property type="molecule type" value="Genomic_DNA"/>
</dbReference>
<evidence type="ECO:0000313" key="20">
    <source>
        <dbReference type="EMBL" id="PQJ66377.1"/>
    </source>
</evidence>
<dbReference type="PROSITE" id="PS00641">
    <property type="entry name" value="COMPLEX1_75K_1"/>
    <property type="match status" value="1"/>
</dbReference>
<dbReference type="GO" id="GO:0046872">
    <property type="term" value="F:metal ion binding"/>
    <property type="evidence" value="ECO:0007669"/>
    <property type="project" value="UniProtKB-UniRule"/>
</dbReference>
<dbReference type="Pfam" id="PF04879">
    <property type="entry name" value="Molybdop_Fe4S4"/>
    <property type="match status" value="1"/>
</dbReference>
<dbReference type="GO" id="GO:0003954">
    <property type="term" value="F:NADH dehydrogenase activity"/>
    <property type="evidence" value="ECO:0007669"/>
    <property type="project" value="TreeGrafter"/>
</dbReference>
<comment type="function">
    <text evidence="16">NDH-1 shuttles electrons from NADH, via FMN and iron-sulfur (Fe-S) centers, to quinones in the respiratory chain. Couples the redox reaction to proton translocation (for every two electrons transferred, four hydrogen ions are translocated across the cytoplasmic membrane), and thus conserves the redox energy in a proton gradient.</text>
</comment>
<comment type="caution">
    <text evidence="20">The sequence shown here is derived from an EMBL/GenBank/DDBJ whole genome shotgun (WGS) entry which is preliminary data.</text>
</comment>
<keyword evidence="11 16" id="KW-0520">NAD</keyword>